<dbReference type="AlphaFoldDB" id="A0A1Y6D067"/>
<dbReference type="EMBL" id="FXAM01000001">
    <property type="protein sequence ID" value="SMF95966.1"/>
    <property type="molecule type" value="Genomic_DNA"/>
</dbReference>
<evidence type="ECO:0000313" key="2">
    <source>
        <dbReference type="Proteomes" id="UP000192923"/>
    </source>
</evidence>
<dbReference type="STRING" id="1760988.SAMN02949497_3344"/>
<dbReference type="InterPro" id="IPR013785">
    <property type="entry name" value="Aldolase_TIM"/>
</dbReference>
<sequence>MPKLTITHHDRDSAGLTYVYPVISRRSGGLSIGVNLNPNHACNWRCVYCQVPDLVRGSAPAIDLFQLEDELTGLLADALHGDFYQRYELPEDQRVIRDIALSGNGEPTSCREFAAVAGIVGQVCAEFDLFGTIKLVLISNGSLMAKPAVQRGVAHWSELGGEVWFKLDRATADGIRRVNSVNLTPAAVLRHLEISARLCRTWLQSCWFAWDGAAPGADEQRAYLDLLAEIRQRDIPVGGVLLYGLARPSMQAEAPRLSALPPGWLEDFGGRIEAAGFAVKVSG</sequence>
<dbReference type="InterPro" id="IPR058240">
    <property type="entry name" value="rSAM_sf"/>
</dbReference>
<dbReference type="Proteomes" id="UP000192923">
    <property type="component" value="Unassembled WGS sequence"/>
</dbReference>
<reference evidence="1 2" key="1">
    <citation type="submission" date="2016-12" db="EMBL/GenBank/DDBJ databases">
        <authorList>
            <person name="Song W.-J."/>
            <person name="Kurnit D.M."/>
        </authorList>
    </citation>
    <scope>NUCLEOTIDE SEQUENCE [LARGE SCALE GENOMIC DNA]</scope>
    <source>
        <strain evidence="1 2">175</strain>
    </source>
</reference>
<proteinExistence type="predicted"/>
<protein>
    <recommendedName>
        <fullName evidence="3">Wyosine [tRNA(Phe)-imidazoG37] synthetase, radical SAM superfamily</fullName>
    </recommendedName>
</protein>
<evidence type="ECO:0000313" key="1">
    <source>
        <dbReference type="EMBL" id="SMF95966.1"/>
    </source>
</evidence>
<name>A0A1Y6D067_9GAMM</name>
<dbReference type="Gene3D" id="3.20.20.70">
    <property type="entry name" value="Aldolase class I"/>
    <property type="match status" value="1"/>
</dbReference>
<dbReference type="RefSeq" id="WP_085214635.1">
    <property type="nucleotide sequence ID" value="NZ_FXAM01000001.1"/>
</dbReference>
<keyword evidence="2" id="KW-1185">Reference proteome</keyword>
<organism evidence="1 2">
    <name type="scientific">Methylomagnum ishizawai</name>
    <dbReference type="NCBI Taxonomy" id="1760988"/>
    <lineage>
        <taxon>Bacteria</taxon>
        <taxon>Pseudomonadati</taxon>
        <taxon>Pseudomonadota</taxon>
        <taxon>Gammaproteobacteria</taxon>
        <taxon>Methylococcales</taxon>
        <taxon>Methylococcaceae</taxon>
        <taxon>Methylomagnum</taxon>
    </lineage>
</organism>
<dbReference type="SUPFAM" id="SSF102114">
    <property type="entry name" value="Radical SAM enzymes"/>
    <property type="match status" value="1"/>
</dbReference>
<dbReference type="OrthoDB" id="9800840at2"/>
<evidence type="ECO:0008006" key="3">
    <source>
        <dbReference type="Google" id="ProtNLM"/>
    </source>
</evidence>
<gene>
    <name evidence="1" type="ORF">SAMN02949497_3344</name>
</gene>
<accession>A0A1Y6D067</accession>